<gene>
    <name evidence="8" type="ORF">A4H97_29980</name>
</gene>
<organism evidence="8 9">
    <name type="scientific">Niastella yeongjuensis</name>
    <dbReference type="NCBI Taxonomy" id="354355"/>
    <lineage>
        <taxon>Bacteria</taxon>
        <taxon>Pseudomonadati</taxon>
        <taxon>Bacteroidota</taxon>
        <taxon>Chitinophagia</taxon>
        <taxon>Chitinophagales</taxon>
        <taxon>Chitinophagaceae</taxon>
        <taxon>Niastella</taxon>
    </lineage>
</organism>
<dbReference type="EMBL" id="LVXG01000018">
    <property type="protein sequence ID" value="OQP48064.1"/>
    <property type="molecule type" value="Genomic_DNA"/>
</dbReference>
<dbReference type="STRING" id="354355.SAMN05660816_02397"/>
<dbReference type="OrthoDB" id="653598at2"/>
<dbReference type="PROSITE" id="PS51257">
    <property type="entry name" value="PROKAR_LIPOPROTEIN"/>
    <property type="match status" value="1"/>
</dbReference>
<dbReference type="SUPFAM" id="SSF48452">
    <property type="entry name" value="TPR-like"/>
    <property type="match status" value="1"/>
</dbReference>
<dbReference type="GO" id="GO:0009279">
    <property type="term" value="C:cell outer membrane"/>
    <property type="evidence" value="ECO:0007669"/>
    <property type="project" value="UniProtKB-SubCell"/>
</dbReference>
<keyword evidence="4" id="KW-0472">Membrane</keyword>
<evidence type="ECO:0000256" key="2">
    <source>
        <dbReference type="ARBA" id="ARBA00006275"/>
    </source>
</evidence>
<dbReference type="InterPro" id="IPR011990">
    <property type="entry name" value="TPR-like_helical_dom_sf"/>
</dbReference>
<reference evidence="9" key="1">
    <citation type="submission" date="2016-04" db="EMBL/GenBank/DDBJ databases">
        <authorList>
            <person name="Chen L."/>
            <person name="Zhuang W."/>
            <person name="Wang G."/>
        </authorList>
    </citation>
    <scope>NUCLEOTIDE SEQUENCE [LARGE SCALE GENOMIC DNA]</scope>
    <source>
        <strain evidence="9">17621</strain>
    </source>
</reference>
<dbReference type="AlphaFoldDB" id="A0A1V9EQ47"/>
<evidence type="ECO:0000259" key="7">
    <source>
        <dbReference type="Pfam" id="PF14322"/>
    </source>
</evidence>
<protein>
    <recommendedName>
        <fullName evidence="10">Carbohydrate-binding protein SusD</fullName>
    </recommendedName>
</protein>
<sequence>MKPNNITILYLTIFFFLAACHDKDLLSENTDSSLLTINSVENAQALLDNTSVIRETPGLGELSADDFYLDDTLANSQVELNAYTWQADIFQGQTLYGDWAIPYKQIFFANSIIEAIPKFSGSAKPEAINNIKGSAKFIRAYAHYNIALEFAKLYSQTAATDPGIPLRLSADHEIRSSRASVEATYNQIINDLKEALPLLPATIDDNRKNRPSLAAGYALLARVYLTMADYAQATLYADSCLKLHANLIDYNSIPANSLLPFTPNNAEVIYQSSLLSTIGLFYQDNFVVDTTLYNSYDLSDLRKSIYFTTNWQGKAILKPGYSGGPIKFSGLATDEILLIRAESNARLNNTSEAMNDLNTLLGKRWNTGSFVPFTAASSAEALDLILAERRKSLISRGLRWIDVRRYNLDNRGIDLTRLLNGKKYTLSAGNNRFVLPIPPDVIASLPEMPQNPR</sequence>
<keyword evidence="5" id="KW-0998">Cell outer membrane</keyword>
<feature type="domain" description="SusD-like N-terminal" evidence="7">
    <location>
        <begin position="26"/>
        <end position="225"/>
    </location>
</feature>
<dbReference type="Pfam" id="PF14322">
    <property type="entry name" value="SusD-like_3"/>
    <property type="match status" value="1"/>
</dbReference>
<keyword evidence="9" id="KW-1185">Reference proteome</keyword>
<evidence type="ECO:0000256" key="3">
    <source>
        <dbReference type="ARBA" id="ARBA00022729"/>
    </source>
</evidence>
<dbReference type="Gene3D" id="1.25.40.390">
    <property type="match status" value="2"/>
</dbReference>
<evidence type="ECO:0000256" key="5">
    <source>
        <dbReference type="ARBA" id="ARBA00023237"/>
    </source>
</evidence>
<dbReference type="RefSeq" id="WP_081200602.1">
    <property type="nucleotide sequence ID" value="NZ_FOCZ01000004.1"/>
</dbReference>
<accession>A0A1V9EQ47</accession>
<keyword evidence="3" id="KW-0732">Signal</keyword>
<evidence type="ECO:0000313" key="8">
    <source>
        <dbReference type="EMBL" id="OQP48064.1"/>
    </source>
</evidence>
<dbReference type="Pfam" id="PF07980">
    <property type="entry name" value="SusD_RagB"/>
    <property type="match status" value="1"/>
</dbReference>
<feature type="domain" description="RagB/SusD" evidence="6">
    <location>
        <begin position="335"/>
        <end position="452"/>
    </location>
</feature>
<proteinExistence type="inferred from homology"/>
<evidence type="ECO:0000256" key="4">
    <source>
        <dbReference type="ARBA" id="ARBA00023136"/>
    </source>
</evidence>
<evidence type="ECO:0000256" key="1">
    <source>
        <dbReference type="ARBA" id="ARBA00004442"/>
    </source>
</evidence>
<dbReference type="Proteomes" id="UP000192610">
    <property type="component" value="Unassembled WGS sequence"/>
</dbReference>
<dbReference type="InterPro" id="IPR033985">
    <property type="entry name" value="SusD-like_N"/>
</dbReference>
<dbReference type="InterPro" id="IPR012944">
    <property type="entry name" value="SusD_RagB_dom"/>
</dbReference>
<name>A0A1V9EQ47_9BACT</name>
<evidence type="ECO:0008006" key="10">
    <source>
        <dbReference type="Google" id="ProtNLM"/>
    </source>
</evidence>
<evidence type="ECO:0000259" key="6">
    <source>
        <dbReference type="Pfam" id="PF07980"/>
    </source>
</evidence>
<comment type="subcellular location">
    <subcellularLocation>
        <location evidence="1">Cell outer membrane</location>
    </subcellularLocation>
</comment>
<comment type="caution">
    <text evidence="8">The sequence shown here is derived from an EMBL/GenBank/DDBJ whole genome shotgun (WGS) entry which is preliminary data.</text>
</comment>
<evidence type="ECO:0000313" key="9">
    <source>
        <dbReference type="Proteomes" id="UP000192610"/>
    </source>
</evidence>
<comment type="similarity">
    <text evidence="2">Belongs to the SusD family.</text>
</comment>